<protein>
    <submittedName>
        <fullName evidence="1">Uncharacterized protein</fullName>
    </submittedName>
</protein>
<dbReference type="Proteomes" id="UP000198736">
    <property type="component" value="Unassembled WGS sequence"/>
</dbReference>
<name>A0A0S4LHT0_9BACT</name>
<accession>A0A0S4LHT0</accession>
<dbReference type="AlphaFoldDB" id="A0A0S4LHT0"/>
<dbReference type="EMBL" id="CZPZ01000010">
    <property type="protein sequence ID" value="CUS34706.1"/>
    <property type="molecule type" value="Genomic_DNA"/>
</dbReference>
<proteinExistence type="predicted"/>
<keyword evidence="2" id="KW-1185">Reference proteome</keyword>
<organism evidence="1 2">
    <name type="scientific">Candidatus Nitrospira nitrificans</name>
    <dbReference type="NCBI Taxonomy" id="1742973"/>
    <lineage>
        <taxon>Bacteria</taxon>
        <taxon>Pseudomonadati</taxon>
        <taxon>Nitrospirota</taxon>
        <taxon>Nitrospiria</taxon>
        <taxon>Nitrospirales</taxon>
        <taxon>Nitrospiraceae</taxon>
        <taxon>Nitrospira</taxon>
    </lineage>
</organism>
<gene>
    <name evidence="1" type="ORF">COMA2_180056</name>
</gene>
<sequence>MQPIFNPGSVKRHITKTNYVLVIQMQMDQIKQEKAA</sequence>
<dbReference type="STRING" id="1742973.COMA2_180056"/>
<evidence type="ECO:0000313" key="2">
    <source>
        <dbReference type="Proteomes" id="UP000198736"/>
    </source>
</evidence>
<reference evidence="2" key="1">
    <citation type="submission" date="2015-10" db="EMBL/GenBank/DDBJ databases">
        <authorList>
            <person name="Luecker S."/>
            <person name="Luecker S."/>
        </authorList>
    </citation>
    <scope>NUCLEOTIDE SEQUENCE [LARGE SCALE GENOMIC DNA]</scope>
</reference>
<evidence type="ECO:0000313" key="1">
    <source>
        <dbReference type="EMBL" id="CUS34706.1"/>
    </source>
</evidence>